<evidence type="ECO:0000256" key="1">
    <source>
        <dbReference type="ARBA" id="ARBA00005156"/>
    </source>
</evidence>
<evidence type="ECO:0000313" key="12">
    <source>
        <dbReference type="Proteomes" id="UP000247409"/>
    </source>
</evidence>
<evidence type="ECO:0000256" key="6">
    <source>
        <dbReference type="ARBA" id="ARBA00022840"/>
    </source>
</evidence>
<evidence type="ECO:0000256" key="7">
    <source>
        <dbReference type="ARBA" id="ARBA00029814"/>
    </source>
</evidence>
<accession>A0A2V3IIN2</accession>
<dbReference type="GO" id="GO:0017183">
    <property type="term" value="P:protein histidyl modification to diphthamide"/>
    <property type="evidence" value="ECO:0007669"/>
    <property type="project" value="TreeGrafter"/>
</dbReference>
<evidence type="ECO:0000256" key="9">
    <source>
        <dbReference type="ARBA" id="ARBA00048108"/>
    </source>
</evidence>
<reference evidence="11 12" key="1">
    <citation type="journal article" date="2018" name="Mol. Biol. Evol.">
        <title>Analysis of the draft genome of the red seaweed Gracilariopsis chorda provides insights into genome size evolution in Rhodophyta.</title>
        <authorList>
            <person name="Lee J."/>
            <person name="Yang E.C."/>
            <person name="Graf L."/>
            <person name="Yang J.H."/>
            <person name="Qiu H."/>
            <person name="Zel Zion U."/>
            <person name="Chan C.X."/>
            <person name="Stephens T.G."/>
            <person name="Weber A.P.M."/>
            <person name="Boo G.H."/>
            <person name="Boo S.M."/>
            <person name="Kim K.M."/>
            <person name="Shin Y."/>
            <person name="Jung M."/>
            <person name="Lee S.J."/>
            <person name="Yim H.S."/>
            <person name="Lee J.H."/>
            <person name="Bhattacharya D."/>
            <person name="Yoon H.S."/>
        </authorList>
    </citation>
    <scope>NUCLEOTIDE SEQUENCE [LARGE SCALE GENOMIC DNA]</scope>
    <source>
        <strain evidence="11 12">SKKU-2015</strain>
        <tissue evidence="11">Whole body</tissue>
    </source>
</reference>
<evidence type="ECO:0000256" key="3">
    <source>
        <dbReference type="ARBA" id="ARBA00018426"/>
    </source>
</evidence>
<dbReference type="PANTHER" id="PTHR12196:SF2">
    <property type="entry name" value="DIPHTHINE--AMMONIA LIGASE"/>
    <property type="match status" value="1"/>
</dbReference>
<name>A0A2V3IIN2_9FLOR</name>
<proteinExistence type="predicted"/>
<dbReference type="STRING" id="448386.A0A2V3IIN2"/>
<keyword evidence="4 11" id="KW-0436">Ligase</keyword>
<comment type="pathway">
    <text evidence="1">Protein modification; peptidyl-diphthamide biosynthesis.</text>
</comment>
<dbReference type="Pfam" id="PF01902">
    <property type="entry name" value="Diphthami_syn_2"/>
    <property type="match status" value="1"/>
</dbReference>
<comment type="catalytic activity">
    <reaction evidence="9">
        <text>diphthine-[translation elongation factor 2] + NH4(+) + ATP = diphthamide-[translation elongation factor 2] + AMP + diphosphate + H(+)</text>
        <dbReference type="Rhea" id="RHEA:19753"/>
        <dbReference type="Rhea" id="RHEA-COMP:10172"/>
        <dbReference type="Rhea" id="RHEA-COMP:10174"/>
        <dbReference type="ChEBI" id="CHEBI:15378"/>
        <dbReference type="ChEBI" id="CHEBI:16692"/>
        <dbReference type="ChEBI" id="CHEBI:28938"/>
        <dbReference type="ChEBI" id="CHEBI:30616"/>
        <dbReference type="ChEBI" id="CHEBI:33019"/>
        <dbReference type="ChEBI" id="CHEBI:82696"/>
        <dbReference type="ChEBI" id="CHEBI:456215"/>
        <dbReference type="EC" id="6.3.1.14"/>
    </reaction>
</comment>
<protein>
    <recommendedName>
        <fullName evidence="3">Diphthine--ammonia ligase</fullName>
        <ecNumber evidence="2">6.3.1.14</ecNumber>
    </recommendedName>
    <alternativeName>
        <fullName evidence="7">Diphthamide synthase</fullName>
    </alternativeName>
    <alternativeName>
        <fullName evidence="8">Diphthamide synthetase</fullName>
    </alternativeName>
</protein>
<dbReference type="SUPFAM" id="SSF52402">
    <property type="entry name" value="Adenine nucleotide alpha hydrolases-like"/>
    <property type="match status" value="1"/>
</dbReference>
<dbReference type="InterPro" id="IPR035959">
    <property type="entry name" value="RutC-like_sf"/>
</dbReference>
<evidence type="ECO:0000256" key="4">
    <source>
        <dbReference type="ARBA" id="ARBA00022598"/>
    </source>
</evidence>
<evidence type="ECO:0000313" key="11">
    <source>
        <dbReference type="EMBL" id="PXF41931.1"/>
    </source>
</evidence>
<sequence length="665" mass="73094">MKVVALLSGGKDSCYSLLRSRIHGHEVVAVAHITPPQEEADSFMYQSVGSNVVPLIATALNLPLFTRKTNANAIESDLFYIPTEMDEVEDLVALLQEVKREHPEIEAVCSGALWSDYQRLRVESAASRVGLLSLSYLWRRDQKELLDEMIEAGVHAVLIKVAGMGLNSSHLGKSLEEMQPILHELEQKYGSHVCGEGGEFESLVLWMPGFQKRIVLDETETISHSEDPHAPVSYLRILSSKLADLTDAEIHTPLPSTPPPSTVFEHDSTWTEIIKRCDTATQAKVSSSEENDATTTQQHALNVTTGFGDRLMYLSIQSPKVGKEGVVHAASHLQRVLKEHGERLGSIMYVTLLLRSVSGENYKEANNGYNEVFATPECTPPPARACVAVSAENHPTTIEALVRRKRNKDAPGSFALHVQSLSEWAPPCIGPYAQFVEEDGVIHVSGVLPLYAPTASVPGRFDGKSQVAACLYNLECTLEASHANLRQIGLLIAYTTRDCLVQEVRNELEDLLAQRKRPHVVVAVLPVSALPKGALVEVRAVGVVNREEMAFPEFVMVCEDDDEAVAFTKQSVTFGKLGYTVIRRIRPEYEAVDYVDIVKGLCETSAFPTDSKLISAQLYCDEAVCTPDVESKLMKLEPGAAMTFVKYANHCRSASPTGIGIYDIL</sequence>
<dbReference type="InterPro" id="IPR006175">
    <property type="entry name" value="YjgF/YER057c/UK114"/>
</dbReference>
<dbReference type="Gene3D" id="3.40.50.620">
    <property type="entry name" value="HUPs"/>
    <property type="match status" value="1"/>
</dbReference>
<dbReference type="SUPFAM" id="SSF55298">
    <property type="entry name" value="YjgF-like"/>
    <property type="match status" value="2"/>
</dbReference>
<dbReference type="AlphaFoldDB" id="A0A2V3IIN2"/>
<dbReference type="OrthoDB" id="686384at2759"/>
<dbReference type="CDD" id="cd00448">
    <property type="entry name" value="YjgF_YER057c_UK114_family"/>
    <property type="match status" value="1"/>
</dbReference>
<feature type="domain" description="Diphthamide synthase" evidence="10">
    <location>
        <begin position="1"/>
        <end position="229"/>
    </location>
</feature>
<evidence type="ECO:0000256" key="5">
    <source>
        <dbReference type="ARBA" id="ARBA00022741"/>
    </source>
</evidence>
<evidence type="ECO:0000256" key="2">
    <source>
        <dbReference type="ARBA" id="ARBA00012089"/>
    </source>
</evidence>
<dbReference type="FunFam" id="3.40.50.620:FF:000145">
    <property type="entry name" value="ATP-binding domain containing protein"/>
    <property type="match status" value="1"/>
</dbReference>
<keyword evidence="12" id="KW-1185">Reference proteome</keyword>
<dbReference type="EMBL" id="NBIV01000184">
    <property type="protein sequence ID" value="PXF41931.1"/>
    <property type="molecule type" value="Genomic_DNA"/>
</dbReference>
<dbReference type="InterPro" id="IPR030662">
    <property type="entry name" value="DPH6/MJ0570"/>
</dbReference>
<dbReference type="InterPro" id="IPR014729">
    <property type="entry name" value="Rossmann-like_a/b/a_fold"/>
</dbReference>
<organism evidence="11 12">
    <name type="scientific">Gracilariopsis chorda</name>
    <dbReference type="NCBI Taxonomy" id="448386"/>
    <lineage>
        <taxon>Eukaryota</taxon>
        <taxon>Rhodophyta</taxon>
        <taxon>Florideophyceae</taxon>
        <taxon>Rhodymeniophycidae</taxon>
        <taxon>Gracilariales</taxon>
        <taxon>Gracilariaceae</taxon>
        <taxon>Gracilariopsis</taxon>
    </lineage>
</organism>
<evidence type="ECO:0000259" key="10">
    <source>
        <dbReference type="Pfam" id="PF01902"/>
    </source>
</evidence>
<dbReference type="Gene3D" id="3.90.1490.10">
    <property type="entry name" value="putative n-type atp pyrophosphatase, domain 2"/>
    <property type="match status" value="1"/>
</dbReference>
<dbReference type="Gene3D" id="3.30.1330.40">
    <property type="entry name" value="RutC-like"/>
    <property type="match status" value="2"/>
</dbReference>
<dbReference type="InterPro" id="IPR002761">
    <property type="entry name" value="Diphthami_syn_dom"/>
</dbReference>
<keyword evidence="5" id="KW-0547">Nucleotide-binding</keyword>
<dbReference type="PANTHER" id="PTHR12196">
    <property type="entry name" value="DOMAIN OF UNKNOWN FUNCTION 71 DUF71 -CONTAINING PROTEIN"/>
    <property type="match status" value="1"/>
</dbReference>
<dbReference type="EC" id="6.3.1.14" evidence="2"/>
<dbReference type="CDD" id="cd01994">
    <property type="entry name" value="AANH_PF0828-like"/>
    <property type="match status" value="1"/>
</dbReference>
<dbReference type="Proteomes" id="UP000247409">
    <property type="component" value="Unassembled WGS sequence"/>
</dbReference>
<gene>
    <name evidence="11" type="ORF">BWQ96_08341</name>
</gene>
<keyword evidence="6" id="KW-0067">ATP-binding</keyword>
<dbReference type="NCBIfam" id="TIGR00290">
    <property type="entry name" value="MJ0570_dom"/>
    <property type="match status" value="1"/>
</dbReference>
<dbReference type="FunFam" id="3.90.1490.10:FF:000001">
    <property type="entry name" value="Diphthine--ammonia ligase"/>
    <property type="match status" value="1"/>
</dbReference>
<comment type="caution">
    <text evidence="11">The sequence shown here is derived from an EMBL/GenBank/DDBJ whole genome shotgun (WGS) entry which is preliminary data.</text>
</comment>
<dbReference type="GO" id="GO:0017178">
    <property type="term" value="F:diphthine-ammonia ligase activity"/>
    <property type="evidence" value="ECO:0007669"/>
    <property type="project" value="UniProtKB-EC"/>
</dbReference>
<dbReference type="GO" id="GO:0005524">
    <property type="term" value="F:ATP binding"/>
    <property type="evidence" value="ECO:0007669"/>
    <property type="project" value="UniProtKB-KW"/>
</dbReference>
<dbReference type="Pfam" id="PF01042">
    <property type="entry name" value="Ribonuc_L-PSP"/>
    <property type="match status" value="1"/>
</dbReference>
<evidence type="ECO:0000256" key="8">
    <source>
        <dbReference type="ARBA" id="ARBA00031552"/>
    </source>
</evidence>